<organism evidence="3 4">
    <name type="scientific">Pleurodeles waltl</name>
    <name type="common">Iberian ribbed newt</name>
    <dbReference type="NCBI Taxonomy" id="8319"/>
    <lineage>
        <taxon>Eukaryota</taxon>
        <taxon>Metazoa</taxon>
        <taxon>Chordata</taxon>
        <taxon>Craniata</taxon>
        <taxon>Vertebrata</taxon>
        <taxon>Euteleostomi</taxon>
        <taxon>Amphibia</taxon>
        <taxon>Batrachia</taxon>
        <taxon>Caudata</taxon>
        <taxon>Salamandroidea</taxon>
        <taxon>Salamandridae</taxon>
        <taxon>Pleurodelinae</taxon>
        <taxon>Pleurodeles</taxon>
    </lineage>
</organism>
<reference evidence="3" key="1">
    <citation type="journal article" date="2022" name="bioRxiv">
        <title>Sequencing and chromosome-scale assembly of the giantPleurodeles waltlgenome.</title>
        <authorList>
            <person name="Brown T."/>
            <person name="Elewa A."/>
            <person name="Iarovenko S."/>
            <person name="Subramanian E."/>
            <person name="Araus A.J."/>
            <person name="Petzold A."/>
            <person name="Susuki M."/>
            <person name="Suzuki K.-i.T."/>
            <person name="Hayashi T."/>
            <person name="Toyoda A."/>
            <person name="Oliveira C."/>
            <person name="Osipova E."/>
            <person name="Leigh N.D."/>
            <person name="Simon A."/>
            <person name="Yun M.H."/>
        </authorList>
    </citation>
    <scope>NUCLEOTIDE SEQUENCE</scope>
    <source>
        <strain evidence="3">20211129_DDA</strain>
        <tissue evidence="3">Liver</tissue>
    </source>
</reference>
<proteinExistence type="predicted"/>
<name>A0AAV7P048_PLEWA</name>
<evidence type="ECO:0000256" key="1">
    <source>
        <dbReference type="SAM" id="MobiDB-lite"/>
    </source>
</evidence>
<comment type="caution">
    <text evidence="3">The sequence shown here is derived from an EMBL/GenBank/DDBJ whole genome shotgun (WGS) entry which is preliminary data.</text>
</comment>
<feature type="chain" id="PRO_5043653144" description="Secreted protein" evidence="2">
    <location>
        <begin position="26"/>
        <end position="105"/>
    </location>
</feature>
<feature type="region of interest" description="Disordered" evidence="1">
    <location>
        <begin position="29"/>
        <end position="80"/>
    </location>
</feature>
<keyword evidence="4" id="KW-1185">Reference proteome</keyword>
<evidence type="ECO:0000256" key="2">
    <source>
        <dbReference type="SAM" id="SignalP"/>
    </source>
</evidence>
<feature type="signal peptide" evidence="2">
    <location>
        <begin position="1"/>
        <end position="25"/>
    </location>
</feature>
<keyword evidence="2" id="KW-0732">Signal</keyword>
<feature type="compositionally biased region" description="Basic and acidic residues" evidence="1">
    <location>
        <begin position="65"/>
        <end position="77"/>
    </location>
</feature>
<dbReference type="PROSITE" id="PS51257">
    <property type="entry name" value="PROKAR_LIPOPROTEIN"/>
    <property type="match status" value="1"/>
</dbReference>
<dbReference type="EMBL" id="JANPWB010000011">
    <property type="protein sequence ID" value="KAJ1121658.1"/>
    <property type="molecule type" value="Genomic_DNA"/>
</dbReference>
<accession>A0AAV7P048</accession>
<dbReference type="Proteomes" id="UP001066276">
    <property type="component" value="Chromosome 7"/>
</dbReference>
<protein>
    <recommendedName>
        <fullName evidence="5">Secreted protein</fullName>
    </recommendedName>
</protein>
<sequence>MRSTFPMQQWLALIPVTSVSSCGHAQCLGSVPSRPMEEVRSPVLSSVLPDAPPGPRGDPVPLTGERPRRDEAGRPRAELGANGFIGFSFSSTRVETPKKQIPCKR</sequence>
<gene>
    <name evidence="3" type="ORF">NDU88_000178</name>
</gene>
<evidence type="ECO:0000313" key="3">
    <source>
        <dbReference type="EMBL" id="KAJ1121658.1"/>
    </source>
</evidence>
<dbReference type="AlphaFoldDB" id="A0AAV7P048"/>
<evidence type="ECO:0008006" key="5">
    <source>
        <dbReference type="Google" id="ProtNLM"/>
    </source>
</evidence>
<evidence type="ECO:0000313" key="4">
    <source>
        <dbReference type="Proteomes" id="UP001066276"/>
    </source>
</evidence>